<dbReference type="PANTHER" id="PTHR43461">
    <property type="entry name" value="TRANSMEMBRANE PROTEIN 256"/>
    <property type="match status" value="1"/>
</dbReference>
<organism evidence="7 8">
    <name type="scientific">Flagellimonas meridianipacifica</name>
    <dbReference type="NCBI Taxonomy" id="1080225"/>
    <lineage>
        <taxon>Bacteria</taxon>
        <taxon>Pseudomonadati</taxon>
        <taxon>Bacteroidota</taxon>
        <taxon>Flavobacteriia</taxon>
        <taxon>Flavobacteriales</taxon>
        <taxon>Flavobacteriaceae</taxon>
        <taxon>Flagellimonas</taxon>
    </lineage>
</organism>
<dbReference type="Pfam" id="PF04241">
    <property type="entry name" value="DUF423"/>
    <property type="match status" value="1"/>
</dbReference>
<dbReference type="AlphaFoldDB" id="A0A2T0MG38"/>
<evidence type="ECO:0000256" key="5">
    <source>
        <dbReference type="ARBA" id="ARBA00023136"/>
    </source>
</evidence>
<dbReference type="OrthoDB" id="9802121at2"/>
<dbReference type="Proteomes" id="UP000237640">
    <property type="component" value="Unassembled WGS sequence"/>
</dbReference>
<dbReference type="EMBL" id="PVYX01000001">
    <property type="protein sequence ID" value="PRX56540.1"/>
    <property type="molecule type" value="Genomic_DNA"/>
</dbReference>
<evidence type="ECO:0000256" key="2">
    <source>
        <dbReference type="ARBA" id="ARBA00009694"/>
    </source>
</evidence>
<dbReference type="RefSeq" id="WP_106143503.1">
    <property type="nucleotide sequence ID" value="NZ_PVYX01000001.1"/>
</dbReference>
<evidence type="ECO:0000256" key="6">
    <source>
        <dbReference type="SAM" id="Phobius"/>
    </source>
</evidence>
<gene>
    <name evidence="7" type="ORF">CLV81_0537</name>
</gene>
<protein>
    <submittedName>
        <fullName evidence="7">Uncharacterized membrane protein YgdD (TMEM256/DUF423 family)</fullName>
    </submittedName>
</protein>
<keyword evidence="3 6" id="KW-0812">Transmembrane</keyword>
<keyword evidence="5 6" id="KW-0472">Membrane</keyword>
<proteinExistence type="inferred from homology"/>
<comment type="caution">
    <text evidence="7">The sequence shown here is derived from an EMBL/GenBank/DDBJ whole genome shotgun (WGS) entry which is preliminary data.</text>
</comment>
<keyword evidence="4 6" id="KW-1133">Transmembrane helix</keyword>
<comment type="subcellular location">
    <subcellularLocation>
        <location evidence="1">Membrane</location>
        <topology evidence="1">Multi-pass membrane protein</topology>
    </subcellularLocation>
</comment>
<dbReference type="PANTHER" id="PTHR43461:SF1">
    <property type="entry name" value="TRANSMEMBRANE PROTEIN 256"/>
    <property type="match status" value="1"/>
</dbReference>
<sequence>MKRTFLITGAILGLIGILLGAFGAHGLERIADYESVDSFETGVRYQMYHAFFFLFVGLWGGMKGKSEVILYRLTLTGVILFSASIYILVIGKALSFDLKYLGPVTPVGGILLIFSWIFLAYSISTQKRANN</sequence>
<name>A0A2T0MG38_9FLAO</name>
<evidence type="ECO:0000313" key="7">
    <source>
        <dbReference type="EMBL" id="PRX56540.1"/>
    </source>
</evidence>
<evidence type="ECO:0000256" key="4">
    <source>
        <dbReference type="ARBA" id="ARBA00022989"/>
    </source>
</evidence>
<comment type="similarity">
    <text evidence="2">Belongs to the UPF0382 family.</text>
</comment>
<feature type="transmembrane region" description="Helical" evidence="6">
    <location>
        <begin position="45"/>
        <end position="62"/>
    </location>
</feature>
<evidence type="ECO:0000313" key="8">
    <source>
        <dbReference type="Proteomes" id="UP000237640"/>
    </source>
</evidence>
<accession>A0A2T0MG38</accession>
<dbReference type="InterPro" id="IPR006696">
    <property type="entry name" value="DUF423"/>
</dbReference>
<feature type="transmembrane region" description="Helical" evidence="6">
    <location>
        <begin position="69"/>
        <end position="94"/>
    </location>
</feature>
<evidence type="ECO:0000256" key="1">
    <source>
        <dbReference type="ARBA" id="ARBA00004141"/>
    </source>
</evidence>
<dbReference type="GO" id="GO:0005886">
    <property type="term" value="C:plasma membrane"/>
    <property type="evidence" value="ECO:0007669"/>
    <property type="project" value="TreeGrafter"/>
</dbReference>
<evidence type="ECO:0000256" key="3">
    <source>
        <dbReference type="ARBA" id="ARBA00022692"/>
    </source>
</evidence>
<keyword evidence="8" id="KW-1185">Reference proteome</keyword>
<reference evidence="7 8" key="1">
    <citation type="submission" date="2018-03" db="EMBL/GenBank/DDBJ databases">
        <title>Genomic Encyclopedia of Archaeal and Bacterial Type Strains, Phase II (KMG-II): from individual species to whole genera.</title>
        <authorList>
            <person name="Goeker M."/>
        </authorList>
    </citation>
    <scope>NUCLEOTIDE SEQUENCE [LARGE SCALE GENOMIC DNA]</scope>
    <source>
        <strain evidence="7 8">DSM 25027</strain>
    </source>
</reference>
<feature type="transmembrane region" description="Helical" evidence="6">
    <location>
        <begin position="100"/>
        <end position="121"/>
    </location>
</feature>